<keyword evidence="1" id="KW-1133">Transmembrane helix</keyword>
<dbReference type="RefSeq" id="WP_377564148.1">
    <property type="nucleotide sequence ID" value="NZ_JBHTJZ010000011.1"/>
</dbReference>
<keyword evidence="3" id="KW-1185">Reference proteome</keyword>
<evidence type="ECO:0000256" key="1">
    <source>
        <dbReference type="SAM" id="Phobius"/>
    </source>
</evidence>
<name>A0ABW3HQQ2_9BACL</name>
<keyword evidence="1" id="KW-0812">Transmembrane</keyword>
<protein>
    <submittedName>
        <fullName evidence="2">ABC transporter permease</fullName>
    </submittedName>
</protein>
<feature type="transmembrane region" description="Helical" evidence="1">
    <location>
        <begin position="143"/>
        <end position="167"/>
    </location>
</feature>
<feature type="transmembrane region" description="Helical" evidence="1">
    <location>
        <begin position="210"/>
        <end position="230"/>
    </location>
</feature>
<dbReference type="CDD" id="cd21809">
    <property type="entry name" value="ABC-2_lan_permease-like"/>
    <property type="match status" value="1"/>
</dbReference>
<sequence>MIDRAIRADLLKIRGKGLWYLVFLAPVGLIAMQALNYGLRYDYMMDTYGDDPWRYLLDNIAMFVPIALLMGITILASMLANIEHHTSAWKQLLALPVSRYVVFGGKFFIIAMLLAVSCLLLAIGTVPLGLALKFGGTNIPYSAIAKLAFFPYIAAWPILAFVLWMCVTYRNQSLPITIGVVMAVLSIFPISEYLPLGWPLAVLKGSHEEVYLGAGLLCGFIVQLLGSIHFNRTDVS</sequence>
<feature type="transmembrane region" description="Helical" evidence="1">
    <location>
        <begin position="59"/>
        <end position="80"/>
    </location>
</feature>
<feature type="transmembrane region" description="Helical" evidence="1">
    <location>
        <begin position="100"/>
        <end position="123"/>
    </location>
</feature>
<evidence type="ECO:0000313" key="3">
    <source>
        <dbReference type="Proteomes" id="UP001596989"/>
    </source>
</evidence>
<dbReference type="Pfam" id="PF12730">
    <property type="entry name" value="ABC2_membrane_4"/>
    <property type="match status" value="1"/>
</dbReference>
<gene>
    <name evidence="2" type="ORF">ACFQ2I_10730</name>
</gene>
<organism evidence="2 3">
    <name type="scientific">Paenibacillus chungangensis</name>
    <dbReference type="NCBI Taxonomy" id="696535"/>
    <lineage>
        <taxon>Bacteria</taxon>
        <taxon>Bacillati</taxon>
        <taxon>Bacillota</taxon>
        <taxon>Bacilli</taxon>
        <taxon>Bacillales</taxon>
        <taxon>Paenibacillaceae</taxon>
        <taxon>Paenibacillus</taxon>
    </lineage>
</organism>
<evidence type="ECO:0000313" key="2">
    <source>
        <dbReference type="EMBL" id="MFD0959866.1"/>
    </source>
</evidence>
<feature type="transmembrane region" description="Helical" evidence="1">
    <location>
        <begin position="20"/>
        <end position="39"/>
    </location>
</feature>
<dbReference type="Proteomes" id="UP001596989">
    <property type="component" value="Unassembled WGS sequence"/>
</dbReference>
<reference evidence="3" key="1">
    <citation type="journal article" date="2019" name="Int. J. Syst. Evol. Microbiol.">
        <title>The Global Catalogue of Microorganisms (GCM) 10K type strain sequencing project: providing services to taxonomists for standard genome sequencing and annotation.</title>
        <authorList>
            <consortium name="The Broad Institute Genomics Platform"/>
            <consortium name="The Broad Institute Genome Sequencing Center for Infectious Disease"/>
            <person name="Wu L."/>
            <person name="Ma J."/>
        </authorList>
    </citation>
    <scope>NUCLEOTIDE SEQUENCE [LARGE SCALE GENOMIC DNA]</scope>
    <source>
        <strain evidence="3">CCUG 59129</strain>
    </source>
</reference>
<proteinExistence type="predicted"/>
<keyword evidence="1" id="KW-0472">Membrane</keyword>
<feature type="transmembrane region" description="Helical" evidence="1">
    <location>
        <begin position="174"/>
        <end position="190"/>
    </location>
</feature>
<dbReference type="EMBL" id="JBHTJZ010000011">
    <property type="protein sequence ID" value="MFD0959866.1"/>
    <property type="molecule type" value="Genomic_DNA"/>
</dbReference>
<accession>A0ABW3HQQ2</accession>
<comment type="caution">
    <text evidence="2">The sequence shown here is derived from an EMBL/GenBank/DDBJ whole genome shotgun (WGS) entry which is preliminary data.</text>
</comment>